<keyword evidence="2" id="KW-1185">Reference proteome</keyword>
<dbReference type="Proteomes" id="UP000784294">
    <property type="component" value="Unassembled WGS sequence"/>
</dbReference>
<proteinExistence type="predicted"/>
<gene>
    <name evidence="1" type="ORF">PXEA_LOCUS36533</name>
</gene>
<accession>A0A448XRG6</accession>
<sequence length="198" mass="21505">MCIGVASSPLLPNIETPRGNIRQLVSFPYSSSFAPSSYCSHGSVRCASVGLETGSPLATSLANPTAKAERPTGGLCYPTSSSSVCSAPSSTHFPAAAPVSSEGEYNRGHWARTSLTTSHWHRRHHQQQHVQFGDESGSTEGDIGNGFSYCMRTPAGNQKRAATTTEDNNFWLISVRLSAQRRYRCFLFHVYADSSEIR</sequence>
<organism evidence="1 2">
    <name type="scientific">Protopolystoma xenopodis</name>
    <dbReference type="NCBI Taxonomy" id="117903"/>
    <lineage>
        <taxon>Eukaryota</taxon>
        <taxon>Metazoa</taxon>
        <taxon>Spiralia</taxon>
        <taxon>Lophotrochozoa</taxon>
        <taxon>Platyhelminthes</taxon>
        <taxon>Monogenea</taxon>
        <taxon>Polyopisthocotylea</taxon>
        <taxon>Polystomatidea</taxon>
        <taxon>Polystomatidae</taxon>
        <taxon>Protopolystoma</taxon>
    </lineage>
</organism>
<comment type="caution">
    <text evidence="1">The sequence shown here is derived from an EMBL/GenBank/DDBJ whole genome shotgun (WGS) entry which is preliminary data.</text>
</comment>
<reference evidence="1" key="1">
    <citation type="submission" date="2018-11" db="EMBL/GenBank/DDBJ databases">
        <authorList>
            <consortium name="Pathogen Informatics"/>
        </authorList>
    </citation>
    <scope>NUCLEOTIDE SEQUENCE</scope>
</reference>
<evidence type="ECO:0000313" key="1">
    <source>
        <dbReference type="EMBL" id="VEL43093.1"/>
    </source>
</evidence>
<dbReference type="AlphaFoldDB" id="A0A448XRG6"/>
<name>A0A448XRG6_9PLAT</name>
<dbReference type="EMBL" id="CAAALY010278761">
    <property type="protein sequence ID" value="VEL43093.1"/>
    <property type="molecule type" value="Genomic_DNA"/>
</dbReference>
<evidence type="ECO:0000313" key="2">
    <source>
        <dbReference type="Proteomes" id="UP000784294"/>
    </source>
</evidence>
<protein>
    <submittedName>
        <fullName evidence="1">Uncharacterized protein</fullName>
    </submittedName>
</protein>